<sequence>MFSTEKLELEELALAKEVNQVSSLIEDCVNENSRVALEQTGYEKRYSALVERYDKAMVEFEKIKSDIQLKQAKKEQIQMYLDQMSEQDVLTEFHEDVWVSMVDYLEVGVDGAVDFHFKDGASIKI</sequence>
<comment type="caution">
    <text evidence="1">The sequence shown here is derived from an EMBL/GenBank/DDBJ whole genome shotgun (WGS) entry which is preliminary data.</text>
</comment>
<dbReference type="Proteomes" id="UP001152614">
    <property type="component" value="Unassembled WGS sequence"/>
</dbReference>
<organism evidence="1 2">
    <name type="scientific">Lactococcus lactis</name>
    <dbReference type="NCBI Taxonomy" id="1358"/>
    <lineage>
        <taxon>Bacteria</taxon>
        <taxon>Bacillati</taxon>
        <taxon>Bacillota</taxon>
        <taxon>Bacilli</taxon>
        <taxon>Lactobacillales</taxon>
        <taxon>Streptococcaceae</taxon>
        <taxon>Lactococcus</taxon>
    </lineage>
</organism>
<evidence type="ECO:0000313" key="1">
    <source>
        <dbReference type="EMBL" id="MDG4984499.1"/>
    </source>
</evidence>
<reference evidence="1" key="1">
    <citation type="submission" date="2022-10" db="EMBL/GenBank/DDBJ databases">
        <authorList>
            <person name="Turner M.S."/>
            <person name="Huang W."/>
        </authorList>
    </citation>
    <scope>NUCLEOTIDE SEQUENCE</scope>
    <source>
        <strain evidence="1">3</strain>
    </source>
</reference>
<accession>A0A9X4S9C3</accession>
<proteinExistence type="predicted"/>
<dbReference type="RefSeq" id="WP_230579342.1">
    <property type="nucleotide sequence ID" value="NZ_CP110849.1"/>
</dbReference>
<dbReference type="AlphaFoldDB" id="A0A9X4S9C3"/>
<dbReference type="EMBL" id="JAOWLY010000010">
    <property type="protein sequence ID" value="MDG4984499.1"/>
    <property type="molecule type" value="Genomic_DNA"/>
</dbReference>
<gene>
    <name evidence="1" type="ORF">OGZ51_10120</name>
</gene>
<protein>
    <submittedName>
        <fullName evidence="1">Uncharacterized protein</fullName>
    </submittedName>
</protein>
<evidence type="ECO:0000313" key="2">
    <source>
        <dbReference type="Proteomes" id="UP001152614"/>
    </source>
</evidence>
<name>A0A9X4S9C3_9LACT</name>
<reference evidence="1" key="2">
    <citation type="journal article" date="2023" name="Food Microbiol.">
        <title>Evaluation of the fermentation potential of lactic acid bacteria isolated from herbs, fruits and vegetables as starter cultures in nut-based milk alternatives.</title>
        <authorList>
            <person name="Huang W."/>
            <person name="Dong A."/>
            <person name="Pham H.T."/>
            <person name="Zhou C."/>
            <person name="Huo Z."/>
            <person name="Watjen A.P."/>
            <person name="Prakash S."/>
            <person name="Bang-Berthelsen C.H."/>
            <person name="Turner M.S."/>
        </authorList>
    </citation>
    <scope>NUCLEOTIDE SEQUENCE</scope>
    <source>
        <strain evidence="1">3</strain>
    </source>
</reference>